<name>A0ACB8ZSH9_CICIN</name>
<accession>A0ACB8ZSH9</accession>
<organism evidence="1 2">
    <name type="scientific">Cichorium intybus</name>
    <name type="common">Chicory</name>
    <dbReference type="NCBI Taxonomy" id="13427"/>
    <lineage>
        <taxon>Eukaryota</taxon>
        <taxon>Viridiplantae</taxon>
        <taxon>Streptophyta</taxon>
        <taxon>Embryophyta</taxon>
        <taxon>Tracheophyta</taxon>
        <taxon>Spermatophyta</taxon>
        <taxon>Magnoliopsida</taxon>
        <taxon>eudicotyledons</taxon>
        <taxon>Gunneridae</taxon>
        <taxon>Pentapetalae</taxon>
        <taxon>asterids</taxon>
        <taxon>campanulids</taxon>
        <taxon>Asterales</taxon>
        <taxon>Asteraceae</taxon>
        <taxon>Cichorioideae</taxon>
        <taxon>Cichorieae</taxon>
        <taxon>Cichoriinae</taxon>
        <taxon>Cichorium</taxon>
    </lineage>
</organism>
<dbReference type="Proteomes" id="UP001055811">
    <property type="component" value="Linkage Group LG08"/>
</dbReference>
<reference evidence="1 2" key="2">
    <citation type="journal article" date="2022" name="Mol. Ecol. Resour.">
        <title>The genomes of chicory, endive, great burdock and yacon provide insights into Asteraceae paleo-polyploidization history and plant inulin production.</title>
        <authorList>
            <person name="Fan W."/>
            <person name="Wang S."/>
            <person name="Wang H."/>
            <person name="Wang A."/>
            <person name="Jiang F."/>
            <person name="Liu H."/>
            <person name="Zhao H."/>
            <person name="Xu D."/>
            <person name="Zhang Y."/>
        </authorList>
    </citation>
    <scope>NUCLEOTIDE SEQUENCE [LARGE SCALE GENOMIC DNA]</scope>
    <source>
        <strain evidence="2">cv. Punajuju</strain>
        <tissue evidence="1">Leaves</tissue>
    </source>
</reference>
<protein>
    <submittedName>
        <fullName evidence="1">Uncharacterized protein</fullName>
    </submittedName>
</protein>
<reference evidence="2" key="1">
    <citation type="journal article" date="2022" name="Mol. Ecol. Resour.">
        <title>The genomes of chicory, endive, great burdock and yacon provide insights into Asteraceae palaeo-polyploidization history and plant inulin production.</title>
        <authorList>
            <person name="Fan W."/>
            <person name="Wang S."/>
            <person name="Wang H."/>
            <person name="Wang A."/>
            <person name="Jiang F."/>
            <person name="Liu H."/>
            <person name="Zhao H."/>
            <person name="Xu D."/>
            <person name="Zhang Y."/>
        </authorList>
    </citation>
    <scope>NUCLEOTIDE SEQUENCE [LARGE SCALE GENOMIC DNA]</scope>
    <source>
        <strain evidence="2">cv. Punajuju</strain>
    </source>
</reference>
<proteinExistence type="predicted"/>
<comment type="caution">
    <text evidence="1">The sequence shown here is derived from an EMBL/GenBank/DDBJ whole genome shotgun (WGS) entry which is preliminary data.</text>
</comment>
<sequence>MSAHGVAADSSSTRPSSTLLPAGNGNASRSGPLPSNSNCRLRLNANWDHKPENYEDLQSEFSPLRFSSMERYLPPNLLNTPRETKFGSLILLGFRKHTNALKDWSTFKPLYRELYQLNARTFFVPSFLNAFMPNANDRKESIKNIMSEPVPGVYTFDMLQPHFCEMMLAEVENLEKWTQETKISTMRPNTMNKYGIVLDDFVLVYPILVRHVFFADVGGFALDSHHGFVVEYGFGRDVELGSAFREMRKHMKKWASWCGECQREKRERLHQAVAVKKELLGAMVMEKLWLD</sequence>
<evidence type="ECO:0000313" key="2">
    <source>
        <dbReference type="Proteomes" id="UP001055811"/>
    </source>
</evidence>
<evidence type="ECO:0000313" key="1">
    <source>
        <dbReference type="EMBL" id="KAI3699070.1"/>
    </source>
</evidence>
<dbReference type="EMBL" id="CM042016">
    <property type="protein sequence ID" value="KAI3699070.1"/>
    <property type="molecule type" value="Genomic_DNA"/>
</dbReference>
<keyword evidence="2" id="KW-1185">Reference proteome</keyword>
<gene>
    <name evidence="1" type="ORF">L2E82_43080</name>
</gene>